<sequence>MATFDEKEMLYDEMFSSVVSVMSRKRSLDDEPGEEWQSDFKLLHAFRNELLHTTPENIDYSAAVAFYQSIIDKYVKLPDAW</sequence>
<dbReference type="Proteomes" id="UP000281904">
    <property type="component" value="Chromosome"/>
</dbReference>
<evidence type="ECO:0000313" key="2">
    <source>
        <dbReference type="EMBL" id="VEI70288.1"/>
    </source>
</evidence>
<dbReference type="Proteomes" id="UP000624159">
    <property type="component" value="Unassembled WGS sequence"/>
</dbReference>
<keyword evidence="4" id="KW-1185">Reference proteome</keyword>
<dbReference type="EMBL" id="LR134493">
    <property type="protein sequence ID" value="VEI70288.1"/>
    <property type="molecule type" value="Genomic_DNA"/>
</dbReference>
<dbReference type="RefSeq" id="WP_126532602.1">
    <property type="nucleotide sequence ID" value="NZ_JADULK010000002.1"/>
</dbReference>
<reference evidence="1 4" key="2">
    <citation type="submission" date="2020-11" db="EMBL/GenBank/DDBJ databases">
        <title>Enhanced detection system for hospital associated transmission using whole genome sequencing surveillance.</title>
        <authorList>
            <person name="Harrison L.H."/>
            <person name="Van Tyne D."/>
            <person name="Marsh J.W."/>
            <person name="Griffith M.P."/>
            <person name="Snyder D.J."/>
            <person name="Cooper V.S."/>
            <person name="Mustapha M."/>
        </authorList>
    </citation>
    <scope>NUCLEOTIDE SEQUENCE [LARGE SCALE GENOMIC DNA]</scope>
    <source>
        <strain evidence="1 4">SER00230</strain>
    </source>
</reference>
<organism evidence="2 3">
    <name type="scientific">Serratia rubidaea</name>
    <name type="common">Serratia marinorubra</name>
    <dbReference type="NCBI Taxonomy" id="61652"/>
    <lineage>
        <taxon>Bacteria</taxon>
        <taxon>Pseudomonadati</taxon>
        <taxon>Pseudomonadota</taxon>
        <taxon>Gammaproteobacteria</taxon>
        <taxon>Enterobacterales</taxon>
        <taxon>Yersiniaceae</taxon>
        <taxon>Serratia</taxon>
    </lineage>
</organism>
<evidence type="ECO:0000313" key="4">
    <source>
        <dbReference type="Proteomes" id="UP000624159"/>
    </source>
</evidence>
<protein>
    <submittedName>
        <fullName evidence="2">Uncharacterized protein</fullName>
    </submittedName>
</protein>
<evidence type="ECO:0000313" key="3">
    <source>
        <dbReference type="Proteomes" id="UP000281904"/>
    </source>
</evidence>
<dbReference type="EMBL" id="JADULK010000002">
    <property type="protein sequence ID" value="MBH1929275.1"/>
    <property type="molecule type" value="Genomic_DNA"/>
</dbReference>
<evidence type="ECO:0000313" key="1">
    <source>
        <dbReference type="EMBL" id="MBH1929275.1"/>
    </source>
</evidence>
<name>A0A448SRF4_SERRU</name>
<proteinExistence type="predicted"/>
<reference evidence="2 3" key="1">
    <citation type="submission" date="2018-12" db="EMBL/GenBank/DDBJ databases">
        <authorList>
            <consortium name="Pathogen Informatics"/>
        </authorList>
    </citation>
    <scope>NUCLEOTIDE SEQUENCE [LARGE SCALE GENOMIC DNA]</scope>
    <source>
        <strain evidence="2 3">NCTC10036</strain>
    </source>
</reference>
<dbReference type="AlphaFoldDB" id="A0A448SRF4"/>
<gene>
    <name evidence="1" type="ORF">I5U13_06295</name>
    <name evidence="2" type="ORF">NCTC10036_03949</name>
</gene>
<accession>A0A448SRF4</accession>